<sequence>MGRAVFPQLGQCLHLSCCAAPSPPPALERPHIRREELFSGSPTILSTGRKVSVKGAVANYQASISAASRSRMPALGLQLGKGSKKGFARREEEKQAPAFQGLLFPVPSLNTLRISWACLYRCQRPELKANQTAS</sequence>
<name>A0A6H5GHV1_9HEMI</name>
<proteinExistence type="predicted"/>
<protein>
    <submittedName>
        <fullName evidence="1">Uncharacterized protein</fullName>
    </submittedName>
</protein>
<gene>
    <name evidence="1" type="ORF">NTEN_LOCUS8931</name>
</gene>
<evidence type="ECO:0000313" key="1">
    <source>
        <dbReference type="EMBL" id="CAB0003397.1"/>
    </source>
</evidence>
<organism evidence="1 2">
    <name type="scientific">Nesidiocoris tenuis</name>
    <dbReference type="NCBI Taxonomy" id="355587"/>
    <lineage>
        <taxon>Eukaryota</taxon>
        <taxon>Metazoa</taxon>
        <taxon>Ecdysozoa</taxon>
        <taxon>Arthropoda</taxon>
        <taxon>Hexapoda</taxon>
        <taxon>Insecta</taxon>
        <taxon>Pterygota</taxon>
        <taxon>Neoptera</taxon>
        <taxon>Paraneoptera</taxon>
        <taxon>Hemiptera</taxon>
        <taxon>Heteroptera</taxon>
        <taxon>Panheteroptera</taxon>
        <taxon>Cimicomorpha</taxon>
        <taxon>Miridae</taxon>
        <taxon>Dicyphina</taxon>
        <taxon>Nesidiocoris</taxon>
    </lineage>
</organism>
<reference evidence="1 2" key="1">
    <citation type="submission" date="2020-02" db="EMBL/GenBank/DDBJ databases">
        <authorList>
            <person name="Ferguson B K."/>
        </authorList>
    </citation>
    <scope>NUCLEOTIDE SEQUENCE [LARGE SCALE GENOMIC DNA]</scope>
</reference>
<evidence type="ECO:0000313" key="2">
    <source>
        <dbReference type="Proteomes" id="UP000479000"/>
    </source>
</evidence>
<keyword evidence="2" id="KW-1185">Reference proteome</keyword>
<feature type="non-terminal residue" evidence="1">
    <location>
        <position position="134"/>
    </location>
</feature>
<dbReference type="AlphaFoldDB" id="A0A6H5GHV1"/>
<dbReference type="EMBL" id="CADCXU010013481">
    <property type="protein sequence ID" value="CAB0003397.1"/>
    <property type="molecule type" value="Genomic_DNA"/>
</dbReference>
<accession>A0A6H5GHV1</accession>
<dbReference type="Proteomes" id="UP000479000">
    <property type="component" value="Unassembled WGS sequence"/>
</dbReference>